<feature type="transmembrane region" description="Helical" evidence="1">
    <location>
        <begin position="171"/>
        <end position="190"/>
    </location>
</feature>
<feature type="transmembrane region" description="Helical" evidence="1">
    <location>
        <begin position="137"/>
        <end position="159"/>
    </location>
</feature>
<keyword evidence="3" id="KW-1185">Reference proteome</keyword>
<proteinExistence type="predicted"/>
<reference evidence="2" key="1">
    <citation type="journal article" date="2022" name="Int. J. Syst. Evol. Microbiol.">
        <title>Granulimonas faecalis gen. nov., sp. nov., and Leptogranulimonas caecicola gen. nov., sp. nov., novel lactate-producing Atopobiaceae bacteria isolated from mouse intestines, and an emended description of the family Atopobiaceae.</title>
        <authorList>
            <person name="Morinaga K."/>
            <person name="Kusada H."/>
            <person name="Sakamoto S."/>
            <person name="Murakami T."/>
            <person name="Toyoda A."/>
            <person name="Mori H."/>
            <person name="Meng X.Y."/>
            <person name="Takashino M."/>
            <person name="Murotomi K."/>
            <person name="Tamaki H."/>
        </authorList>
    </citation>
    <scope>NUCLEOTIDE SEQUENCE</scope>
    <source>
        <strain evidence="2">OPF53</strain>
    </source>
</reference>
<dbReference type="AlphaFoldDB" id="A0AAV5B6D8"/>
<evidence type="ECO:0000313" key="3">
    <source>
        <dbReference type="Proteomes" id="UP001055025"/>
    </source>
</evidence>
<sequence length="218" mass="22627">MAGDIHAVIAIRLCHGLFYGVASTTVTSMASAQVPEERHGEGMGYFMLSVTLASAVGPLVGIALMGSANYAALLLLAAGLAAAGFASTLLCGPTAGQEELGRELEDLESLEPDAPPEVDFSPDGVRLLPTSPGLARFLELSVLPVGAVIFISYLVYGAVSAYLDPFAQQAHLMGGAGFFFLAYAAPMLASRPFTAKILDRHPDGARLRGPGRGHRPGT</sequence>
<organism evidence="2 3">
    <name type="scientific">Granulimonas faecalis</name>
    <dbReference type="NCBI Taxonomy" id="2894155"/>
    <lineage>
        <taxon>Bacteria</taxon>
        <taxon>Bacillati</taxon>
        <taxon>Actinomycetota</taxon>
        <taxon>Coriobacteriia</taxon>
        <taxon>Coriobacteriales</taxon>
        <taxon>Kribbibacteriaceae</taxon>
        <taxon>Granulimonas</taxon>
    </lineage>
</organism>
<feature type="transmembrane region" description="Helical" evidence="1">
    <location>
        <begin position="45"/>
        <end position="64"/>
    </location>
</feature>
<dbReference type="EMBL" id="BQKC01000001">
    <property type="protein sequence ID" value="GJM55990.1"/>
    <property type="molecule type" value="Genomic_DNA"/>
</dbReference>
<keyword evidence="1" id="KW-0472">Membrane</keyword>
<keyword evidence="1" id="KW-1133">Transmembrane helix</keyword>
<dbReference type="PANTHER" id="PTHR23531:SF2">
    <property type="entry name" value="PERMEASE"/>
    <property type="match status" value="1"/>
</dbReference>
<name>A0AAV5B6D8_9ACTN</name>
<keyword evidence="1" id="KW-0812">Transmembrane</keyword>
<dbReference type="InterPro" id="IPR052714">
    <property type="entry name" value="MFS_Exporter"/>
</dbReference>
<dbReference type="PANTHER" id="PTHR23531">
    <property type="entry name" value="QUINOLENE RESISTANCE PROTEIN NORA"/>
    <property type="match status" value="1"/>
</dbReference>
<dbReference type="GO" id="GO:0022857">
    <property type="term" value="F:transmembrane transporter activity"/>
    <property type="evidence" value="ECO:0007669"/>
    <property type="project" value="InterPro"/>
</dbReference>
<dbReference type="InterPro" id="IPR011701">
    <property type="entry name" value="MFS"/>
</dbReference>
<dbReference type="SUPFAM" id="SSF103473">
    <property type="entry name" value="MFS general substrate transporter"/>
    <property type="match status" value="1"/>
</dbReference>
<accession>A0AAV5B6D8</accession>
<comment type="caution">
    <text evidence="2">The sequence shown here is derived from an EMBL/GenBank/DDBJ whole genome shotgun (WGS) entry which is preliminary data.</text>
</comment>
<dbReference type="Proteomes" id="UP001055025">
    <property type="component" value="Unassembled WGS sequence"/>
</dbReference>
<dbReference type="InterPro" id="IPR036259">
    <property type="entry name" value="MFS_trans_sf"/>
</dbReference>
<dbReference type="Gene3D" id="1.20.1250.20">
    <property type="entry name" value="MFS general substrate transporter like domains"/>
    <property type="match status" value="1"/>
</dbReference>
<evidence type="ECO:0008006" key="4">
    <source>
        <dbReference type="Google" id="ProtNLM"/>
    </source>
</evidence>
<gene>
    <name evidence="2" type="ORF">ATOP_16450</name>
</gene>
<dbReference type="Pfam" id="PF07690">
    <property type="entry name" value="MFS_1"/>
    <property type="match status" value="1"/>
</dbReference>
<evidence type="ECO:0000313" key="2">
    <source>
        <dbReference type="EMBL" id="GJM55990.1"/>
    </source>
</evidence>
<feature type="transmembrane region" description="Helical" evidence="1">
    <location>
        <begin position="70"/>
        <end position="92"/>
    </location>
</feature>
<evidence type="ECO:0000256" key="1">
    <source>
        <dbReference type="SAM" id="Phobius"/>
    </source>
</evidence>
<protein>
    <recommendedName>
        <fullName evidence="4">MFS transporter</fullName>
    </recommendedName>
</protein>